<dbReference type="FunFam" id="1.25.10.10:FF:001136">
    <property type="entry name" value="Beta-catenin-like protein 1"/>
    <property type="match status" value="1"/>
</dbReference>
<evidence type="ECO:0000256" key="5">
    <source>
        <dbReference type="ARBA" id="ARBA00023242"/>
    </source>
</evidence>
<evidence type="ECO:0000256" key="1">
    <source>
        <dbReference type="ARBA" id="ARBA00004123"/>
    </source>
</evidence>
<name>A0A183ILQ5_9BILA</name>
<dbReference type="InterPro" id="IPR013180">
    <property type="entry name" value="CTNNBL1_N"/>
</dbReference>
<dbReference type="GO" id="GO:0005681">
    <property type="term" value="C:spliceosomal complex"/>
    <property type="evidence" value="ECO:0007669"/>
    <property type="project" value="TreeGrafter"/>
</dbReference>
<dbReference type="WBParaSite" id="SBAD_0000474301-mRNA-1">
    <property type="protein sequence ID" value="SBAD_0000474301-mRNA-1"/>
    <property type="gene ID" value="SBAD_0000474301"/>
</dbReference>
<evidence type="ECO:0000256" key="3">
    <source>
        <dbReference type="ARBA" id="ARBA00022737"/>
    </source>
</evidence>
<dbReference type="Proteomes" id="UP000270296">
    <property type="component" value="Unassembled WGS sequence"/>
</dbReference>
<dbReference type="Pfam" id="PF08216">
    <property type="entry name" value="CTNNBL"/>
    <property type="match status" value="1"/>
</dbReference>
<reference evidence="11 12" key="2">
    <citation type="submission" date="2018-11" db="EMBL/GenBank/DDBJ databases">
        <authorList>
            <consortium name="Pathogen Informatics"/>
        </authorList>
    </citation>
    <scope>NUCLEOTIDE SEQUENCE [LARGE SCALE GENOMIC DNA]</scope>
</reference>
<dbReference type="OrthoDB" id="1898821at2759"/>
<evidence type="ECO:0000256" key="2">
    <source>
        <dbReference type="ARBA" id="ARBA00022553"/>
    </source>
</evidence>
<keyword evidence="12" id="KW-1185">Reference proteome</keyword>
<dbReference type="InterPro" id="IPR016024">
    <property type="entry name" value="ARM-type_fold"/>
</dbReference>
<evidence type="ECO:0000313" key="12">
    <source>
        <dbReference type="Proteomes" id="UP000270296"/>
    </source>
</evidence>
<dbReference type="PANTHER" id="PTHR14978:SF0">
    <property type="entry name" value="BETA-CATENIN-LIKE PROTEIN 1"/>
    <property type="match status" value="1"/>
</dbReference>
<evidence type="ECO:0000313" key="13">
    <source>
        <dbReference type="WBParaSite" id="SBAD_0000474301-mRNA-1"/>
    </source>
</evidence>
<dbReference type="SUPFAM" id="SSF48371">
    <property type="entry name" value="ARM repeat"/>
    <property type="match status" value="1"/>
</dbReference>
<evidence type="ECO:0000259" key="10">
    <source>
        <dbReference type="Pfam" id="PF08216"/>
    </source>
</evidence>
<evidence type="ECO:0000256" key="4">
    <source>
        <dbReference type="ARBA" id="ARBA00023054"/>
    </source>
</evidence>
<keyword evidence="2" id="KW-0597">Phosphoprotein</keyword>
<dbReference type="EMBL" id="UZAM01008391">
    <property type="protein sequence ID" value="VDP04723.1"/>
    <property type="molecule type" value="Genomic_DNA"/>
</dbReference>
<keyword evidence="3" id="KW-0677">Repeat</keyword>
<gene>
    <name evidence="11" type="ORF">SBAD_LOCUS4550</name>
</gene>
<evidence type="ECO:0000313" key="11">
    <source>
        <dbReference type="EMBL" id="VDP04723.1"/>
    </source>
</evidence>
<comment type="subcellular location">
    <subcellularLocation>
        <location evidence="1">Nucleus</location>
    </subcellularLocation>
</comment>
<dbReference type="InterPro" id="IPR011989">
    <property type="entry name" value="ARM-like"/>
</dbReference>
<comment type="subunit">
    <text evidence="7">Component of the PRP19-CDC5L splicing complex composed of a core complex comprising a homotetramer of PRPF19, CDC5L, PLRG1 and BCAS2, and at least three less stably associated proteins CTNNBL1, CWC15 and HSPA8. Interacts directly with CWC15 and CDC5L in the complex. Interacts with AICDA; the interaction is important for the antibody diversification activity of AICDA. Interacts with PRPF31 (via its NLS). Interacts (via its N-terminal NLS) with KPNA1 and KPNA2.</text>
</comment>
<proteinExistence type="predicted"/>
<dbReference type="PANTHER" id="PTHR14978">
    <property type="entry name" value="BETA-CATENIN-LIKE PROTEIN 1 NUCLEAR ASSOCIATED PROTEIN"/>
    <property type="match status" value="1"/>
</dbReference>
<accession>A0A183ILQ5</accession>
<organism evidence="13">
    <name type="scientific">Soboliphyme baturini</name>
    <dbReference type="NCBI Taxonomy" id="241478"/>
    <lineage>
        <taxon>Eukaryota</taxon>
        <taxon>Metazoa</taxon>
        <taxon>Ecdysozoa</taxon>
        <taxon>Nematoda</taxon>
        <taxon>Enoplea</taxon>
        <taxon>Dorylaimia</taxon>
        <taxon>Dioctophymatida</taxon>
        <taxon>Dioctophymatoidea</taxon>
        <taxon>Soboliphymatidae</taxon>
        <taxon>Soboliphyme</taxon>
    </lineage>
</organism>
<comment type="function">
    <text evidence="6">Component of the PRP19-CDC5L complex that forms an integral part of the spliceosome and is required for activating pre-mRNA splicing. Participates in AID/AICDA-mediated somatic hypermutation (SHM) and class-switch recombination (CSR), 2 processes resulting in the production of high-affinity, mutated isotype-switched antibodies.</text>
</comment>
<evidence type="ECO:0000256" key="9">
    <source>
        <dbReference type="ARBA" id="ARBA00083862"/>
    </source>
</evidence>
<dbReference type="GO" id="GO:0010467">
    <property type="term" value="P:gene expression"/>
    <property type="evidence" value="ECO:0007669"/>
    <property type="project" value="UniProtKB-ARBA"/>
</dbReference>
<feature type="domain" description="Beta-catenin-like protein 1 N-terminal" evidence="10">
    <location>
        <begin position="1"/>
        <end position="324"/>
    </location>
</feature>
<protein>
    <recommendedName>
        <fullName evidence="8">Beta-catenin-like protein 1</fullName>
    </recommendedName>
    <alternativeName>
        <fullName evidence="9">Nuclear-associated protein</fullName>
    </alternativeName>
</protein>
<dbReference type="Gene3D" id="1.25.10.10">
    <property type="entry name" value="Leucine-rich Repeat Variant"/>
    <property type="match status" value="1"/>
</dbReference>
<evidence type="ECO:0000256" key="7">
    <source>
        <dbReference type="ARBA" id="ARBA00061776"/>
    </source>
</evidence>
<dbReference type="AlphaFoldDB" id="A0A183ILQ5"/>
<dbReference type="InterPro" id="IPR039678">
    <property type="entry name" value="CTNNBL1"/>
</dbReference>
<keyword evidence="4" id="KW-0175">Coiled coil</keyword>
<evidence type="ECO:0000256" key="6">
    <source>
        <dbReference type="ARBA" id="ARBA00058456"/>
    </source>
</evidence>
<evidence type="ECO:0000256" key="8">
    <source>
        <dbReference type="ARBA" id="ARBA00070106"/>
    </source>
</evidence>
<sequence length="355" mass="40857">MERLDESNRTEADGVQNTLAVFENISDFRVDICSTSVVNGLMTWILKRLKTKMSFDIVRLYCSELLAALLAFQNNRELLGEIDGVDTLLQQLALYKRHNPSSSEEIEYMENLFDCLCAALLYAPNKVKFLEGEGLQLMNLMLREKKMSRASALKVLNYATMDESGRENCDKFVEILGLRTLFPLFMKSPSQVNRVNLPPEKHEEHVCSIVCSLLKSCSGQQKQRVLSKFVENDHEKVERLMELHFAYMEKVQAYENTHQRRQQMADDDLEDEYLRKLDAGLFTLQLIDYIMAEVVVFGSVSIRDRVVKILNLKGESFDSFKKVLTDYAEVIGDNDKNTPEVMAELNHIRELLSKL</sequence>
<reference evidence="13" key="1">
    <citation type="submission" date="2016-06" db="UniProtKB">
        <authorList>
            <consortium name="WormBaseParasite"/>
        </authorList>
    </citation>
    <scope>IDENTIFICATION</scope>
</reference>
<keyword evidence="5" id="KW-0539">Nucleus</keyword>